<dbReference type="EMBL" id="CP014135">
    <property type="protein sequence ID" value="AMB87475.1"/>
    <property type="molecule type" value="Genomic_DNA"/>
</dbReference>
<keyword evidence="4" id="KW-1003">Cell membrane</keyword>
<dbReference type="GO" id="GO:0015628">
    <property type="term" value="P:protein secretion by the type II secretion system"/>
    <property type="evidence" value="ECO:0007669"/>
    <property type="project" value="InterPro"/>
</dbReference>
<dbReference type="GO" id="GO:0005886">
    <property type="term" value="C:plasma membrane"/>
    <property type="evidence" value="ECO:0007669"/>
    <property type="project" value="UniProtKB-SubCell"/>
</dbReference>
<sequence>MNRSAGFTLLELVIALAIFSLLSLGCWQLYDGLLRVQSQVSQHQQALRNLQRAISVLERDVLQVAVPRGAALLGLRQGVLSLQRGNWRNPLDQPRSERQEVSYRLEAGTLWRHSRSPESATVQRQVLLADVRRLQWRFYDAKLGWRGDWPTTASQPRALEITLSAGRFEQIRRVIPLPEGP</sequence>
<dbReference type="InterPro" id="IPR010055">
    <property type="entry name" value="T2SS_protein-GspJ"/>
</dbReference>
<protein>
    <recommendedName>
        <fullName evidence="3">Type II secretion system protein J</fullName>
    </recommendedName>
</protein>
<keyword evidence="13" id="KW-1185">Reference proteome</keyword>
<dbReference type="Proteomes" id="UP000063229">
    <property type="component" value="Chromosome"/>
</dbReference>
<evidence type="ECO:0000256" key="6">
    <source>
        <dbReference type="ARBA" id="ARBA00022519"/>
    </source>
</evidence>
<dbReference type="KEGG" id="pagb:AWM79_20130"/>
<dbReference type="STRING" id="46677.AWM79_20130"/>
<proteinExistence type="inferred from homology"/>
<dbReference type="PROSITE" id="PS51257">
    <property type="entry name" value="PROKAR_LIPOPROTEIN"/>
    <property type="match status" value="1"/>
</dbReference>
<dbReference type="SUPFAM" id="SSF54523">
    <property type="entry name" value="Pili subunits"/>
    <property type="match status" value="1"/>
</dbReference>
<dbReference type="InterPro" id="IPR045584">
    <property type="entry name" value="Pilin-like"/>
</dbReference>
<dbReference type="NCBIfam" id="TIGR01711">
    <property type="entry name" value="gspJ"/>
    <property type="match status" value="1"/>
</dbReference>
<evidence type="ECO:0000256" key="2">
    <source>
        <dbReference type="ARBA" id="ARBA00011084"/>
    </source>
</evidence>
<dbReference type="PANTHER" id="PTHR39583:SF2">
    <property type="entry name" value="TYPE II SECRETION SYSTEM PROTEIN J"/>
    <property type="match status" value="1"/>
</dbReference>
<keyword evidence="6" id="KW-0997">Cell inner membrane</keyword>
<dbReference type="AlphaFoldDB" id="A0A0X1T5W2"/>
<keyword evidence="5" id="KW-0488">Methylation</keyword>
<evidence type="ECO:0000256" key="10">
    <source>
        <dbReference type="SAM" id="Coils"/>
    </source>
</evidence>
<evidence type="ECO:0000256" key="7">
    <source>
        <dbReference type="ARBA" id="ARBA00022692"/>
    </source>
</evidence>
<evidence type="ECO:0000256" key="4">
    <source>
        <dbReference type="ARBA" id="ARBA00022475"/>
    </source>
</evidence>
<keyword evidence="7 11" id="KW-0812">Transmembrane</keyword>
<dbReference type="Pfam" id="PF11612">
    <property type="entry name" value="T2SSJ"/>
    <property type="match status" value="1"/>
</dbReference>
<gene>
    <name evidence="12" type="ORF">AWM79_20130</name>
</gene>
<dbReference type="InterPro" id="IPR012902">
    <property type="entry name" value="N_methyl_site"/>
</dbReference>
<feature type="transmembrane region" description="Helical" evidence="11">
    <location>
        <begin position="7"/>
        <end position="30"/>
    </location>
</feature>
<evidence type="ECO:0000256" key="3">
    <source>
        <dbReference type="ARBA" id="ARBA00021539"/>
    </source>
</evidence>
<evidence type="ECO:0000313" key="13">
    <source>
        <dbReference type="Proteomes" id="UP000063229"/>
    </source>
</evidence>
<keyword evidence="10" id="KW-0175">Coiled coil</keyword>
<reference evidence="12 13" key="1">
    <citation type="submission" date="2016-01" db="EMBL/GenBank/DDBJ databases">
        <authorList>
            <person name="McClelland M."/>
            <person name="Jain A."/>
            <person name="Saraogi P."/>
            <person name="Mendelson R."/>
            <person name="Westerman R."/>
            <person name="SanMiguel P."/>
            <person name="Csonka L."/>
        </authorList>
    </citation>
    <scope>NUCLEOTIDE SEQUENCE [LARGE SCALE GENOMIC DNA]</scope>
    <source>
        <strain evidence="12 13">NCPPB 2472</strain>
    </source>
</reference>
<comment type="subcellular location">
    <subcellularLocation>
        <location evidence="1">Cell inner membrane</location>
        <topology evidence="1">Single-pass membrane protein</topology>
    </subcellularLocation>
</comment>
<evidence type="ECO:0000313" key="12">
    <source>
        <dbReference type="EMBL" id="AMB87475.1"/>
    </source>
</evidence>
<name>A0A0X1T5W2_PSEAA</name>
<keyword evidence="8 11" id="KW-1133">Transmembrane helix</keyword>
<dbReference type="Pfam" id="PF07963">
    <property type="entry name" value="N_methyl"/>
    <property type="match status" value="1"/>
</dbReference>
<dbReference type="RefSeq" id="WP_060783615.1">
    <property type="nucleotide sequence ID" value="NZ_CP014135.1"/>
</dbReference>
<dbReference type="InterPro" id="IPR051621">
    <property type="entry name" value="T2SS_protein_J"/>
</dbReference>
<dbReference type="Gene3D" id="2.10.70.20">
    <property type="entry name" value="gspk-gspi-gspj complex like domains"/>
    <property type="match status" value="1"/>
</dbReference>
<evidence type="ECO:0000256" key="9">
    <source>
        <dbReference type="ARBA" id="ARBA00023136"/>
    </source>
</evidence>
<dbReference type="Gene3D" id="3.10.610.10">
    <property type="entry name" value="GSPII I/J protein-like"/>
    <property type="match status" value="1"/>
</dbReference>
<accession>A0A0X1T5W2</accession>
<organism evidence="12 13">
    <name type="scientific">Pseudomonas agarici</name>
    <dbReference type="NCBI Taxonomy" id="46677"/>
    <lineage>
        <taxon>Bacteria</taxon>
        <taxon>Pseudomonadati</taxon>
        <taxon>Pseudomonadota</taxon>
        <taxon>Gammaproteobacteria</taxon>
        <taxon>Pseudomonadales</taxon>
        <taxon>Pseudomonadaceae</taxon>
        <taxon>Pseudomonas</taxon>
    </lineage>
</organism>
<dbReference type="GO" id="GO:0015627">
    <property type="term" value="C:type II protein secretion system complex"/>
    <property type="evidence" value="ECO:0007669"/>
    <property type="project" value="InterPro"/>
</dbReference>
<keyword evidence="9 11" id="KW-0472">Membrane</keyword>
<evidence type="ECO:0000256" key="8">
    <source>
        <dbReference type="ARBA" id="ARBA00022989"/>
    </source>
</evidence>
<evidence type="ECO:0000256" key="1">
    <source>
        <dbReference type="ARBA" id="ARBA00004377"/>
    </source>
</evidence>
<comment type="similarity">
    <text evidence="2">Belongs to the GSP J family.</text>
</comment>
<dbReference type="NCBIfam" id="TIGR02532">
    <property type="entry name" value="IV_pilin_GFxxxE"/>
    <property type="match status" value="1"/>
</dbReference>
<evidence type="ECO:0000256" key="11">
    <source>
        <dbReference type="SAM" id="Phobius"/>
    </source>
</evidence>
<feature type="coiled-coil region" evidence="10">
    <location>
        <begin position="33"/>
        <end position="60"/>
    </location>
</feature>
<dbReference type="PANTHER" id="PTHR39583">
    <property type="entry name" value="TYPE II SECRETION SYSTEM PROTEIN J-RELATED"/>
    <property type="match status" value="1"/>
</dbReference>
<evidence type="ECO:0000256" key="5">
    <source>
        <dbReference type="ARBA" id="ARBA00022481"/>
    </source>
</evidence>